<accession>B4VK21</accession>
<dbReference type="AlphaFoldDB" id="B4VK21"/>
<gene>
    <name evidence="1" type="ORF">MC7420_2956</name>
</gene>
<dbReference type="HOGENOM" id="CLU_2733052_0_0_3"/>
<evidence type="ECO:0000313" key="1">
    <source>
        <dbReference type="EMBL" id="EDX77632.1"/>
    </source>
</evidence>
<name>B4VK21_9CYAN</name>
<dbReference type="EMBL" id="DS989843">
    <property type="protein sequence ID" value="EDX77632.1"/>
    <property type="molecule type" value="Genomic_DNA"/>
</dbReference>
<sequence length="71" mass="7882">MRGKMLRNRQTQLKTLPALLFYLKLTPMGIAVPCLAEDIAPLPQPLSHAGERGAREGMTEEASLLLHRSWG</sequence>
<proteinExistence type="predicted"/>
<protein>
    <submittedName>
        <fullName evidence="1">Uncharacterized protein</fullName>
    </submittedName>
</protein>
<organism evidence="1 2">
    <name type="scientific">Coleofasciculus chthonoplastes PCC 7420</name>
    <dbReference type="NCBI Taxonomy" id="118168"/>
    <lineage>
        <taxon>Bacteria</taxon>
        <taxon>Bacillati</taxon>
        <taxon>Cyanobacteriota</taxon>
        <taxon>Cyanophyceae</taxon>
        <taxon>Coleofasciculales</taxon>
        <taxon>Coleofasciculaceae</taxon>
        <taxon>Coleofasciculus</taxon>
    </lineage>
</organism>
<reference evidence="1 2" key="1">
    <citation type="submission" date="2008-07" db="EMBL/GenBank/DDBJ databases">
        <authorList>
            <person name="Tandeau de Marsac N."/>
            <person name="Ferriera S."/>
            <person name="Johnson J."/>
            <person name="Kravitz S."/>
            <person name="Beeson K."/>
            <person name="Sutton G."/>
            <person name="Rogers Y.-H."/>
            <person name="Friedman R."/>
            <person name="Frazier M."/>
            <person name="Venter J.C."/>
        </authorList>
    </citation>
    <scope>NUCLEOTIDE SEQUENCE [LARGE SCALE GENOMIC DNA]</scope>
    <source>
        <strain evidence="1 2">PCC 7420</strain>
    </source>
</reference>
<evidence type="ECO:0000313" key="2">
    <source>
        <dbReference type="Proteomes" id="UP000003835"/>
    </source>
</evidence>
<dbReference type="Proteomes" id="UP000003835">
    <property type="component" value="Unassembled WGS sequence"/>
</dbReference>
<keyword evidence="2" id="KW-1185">Reference proteome</keyword>